<reference evidence="4" key="1">
    <citation type="submission" date="2016-01" db="EMBL/GenBank/DDBJ databases">
        <title>Gene cloning and analysis of a novel C-type lectin PhLecA from Panulirus homaus.</title>
        <authorList>
            <person name="Bin L."/>
            <person name="Fang H.L."/>
            <person name="Chan S.M."/>
        </authorList>
    </citation>
    <scope>NUCLEOTIDE SEQUENCE</scope>
</reference>
<dbReference type="SMART" id="SM00034">
    <property type="entry name" value="CLECT"/>
    <property type="match status" value="1"/>
</dbReference>
<evidence type="ECO:0000256" key="1">
    <source>
        <dbReference type="ARBA" id="ARBA00023157"/>
    </source>
</evidence>
<dbReference type="GO" id="GO:0030246">
    <property type="term" value="F:carbohydrate binding"/>
    <property type="evidence" value="ECO:0007669"/>
    <property type="project" value="UniProtKB-KW"/>
</dbReference>
<dbReference type="AlphaFoldDB" id="A0A1B1SKX6"/>
<keyword evidence="2" id="KW-0732">Signal</keyword>
<keyword evidence="4" id="KW-0430">Lectin</keyword>
<protein>
    <submittedName>
        <fullName evidence="4">C-type lectin</fullName>
    </submittedName>
</protein>
<evidence type="ECO:0000256" key="2">
    <source>
        <dbReference type="SAM" id="SignalP"/>
    </source>
</evidence>
<proteinExistence type="evidence at transcript level"/>
<evidence type="ECO:0000259" key="3">
    <source>
        <dbReference type="PROSITE" id="PS50041"/>
    </source>
</evidence>
<dbReference type="InterPro" id="IPR001304">
    <property type="entry name" value="C-type_lectin-like"/>
</dbReference>
<dbReference type="InterPro" id="IPR018378">
    <property type="entry name" value="C-type_lectin_CS"/>
</dbReference>
<dbReference type="CDD" id="cd00037">
    <property type="entry name" value="CLECT"/>
    <property type="match status" value="1"/>
</dbReference>
<dbReference type="Pfam" id="PF00059">
    <property type="entry name" value="Lectin_C"/>
    <property type="match status" value="1"/>
</dbReference>
<dbReference type="PANTHER" id="PTHR21407">
    <property type="entry name" value="RE43931P-RELATED"/>
    <property type="match status" value="1"/>
</dbReference>
<name>A0A1B1SKX6_PANHM</name>
<dbReference type="Gene3D" id="3.10.100.10">
    <property type="entry name" value="Mannose-Binding Protein A, subunit A"/>
    <property type="match status" value="1"/>
</dbReference>
<dbReference type="PROSITE" id="PS00615">
    <property type="entry name" value="C_TYPE_LECTIN_1"/>
    <property type="match status" value="1"/>
</dbReference>
<accession>A0A1B1SKX6</accession>
<dbReference type="PROSITE" id="PS50041">
    <property type="entry name" value="C_TYPE_LECTIN_2"/>
    <property type="match status" value="1"/>
</dbReference>
<keyword evidence="1" id="KW-1015">Disulfide bond</keyword>
<organism evidence="4">
    <name type="scientific">Panulirus homarus</name>
    <name type="common">Scalloped spiny lobster</name>
    <name type="synonym">Cancer homarus</name>
    <dbReference type="NCBI Taxonomy" id="150425"/>
    <lineage>
        <taxon>Eukaryota</taxon>
        <taxon>Metazoa</taxon>
        <taxon>Ecdysozoa</taxon>
        <taxon>Arthropoda</taxon>
        <taxon>Crustacea</taxon>
        <taxon>Multicrustacea</taxon>
        <taxon>Malacostraca</taxon>
        <taxon>Eumalacostraca</taxon>
        <taxon>Eucarida</taxon>
        <taxon>Decapoda</taxon>
        <taxon>Pleocyemata</taxon>
        <taxon>Achelata</taxon>
        <taxon>Palinuroidea</taxon>
        <taxon>Palinuridae</taxon>
        <taxon>Panulirus</taxon>
    </lineage>
</organism>
<feature type="domain" description="C-type lectin" evidence="3">
    <location>
        <begin position="104"/>
        <end position="236"/>
    </location>
</feature>
<feature type="signal peptide" evidence="2">
    <location>
        <begin position="1"/>
        <end position="16"/>
    </location>
</feature>
<dbReference type="SUPFAM" id="SSF56436">
    <property type="entry name" value="C-type lectin-like"/>
    <property type="match status" value="1"/>
</dbReference>
<sequence length="242" mass="27811">MIRNILIFAVLSATYGDFVNYRIHQGPVILQRPQTQPVFNIPAPQPIFNIPAPQPVFTIPSPQPVFAQTNPRSFPASISRPSATTPIPQPICDPINKPLVDEIHNGRAYHFSWCRNYGQRYTWHDAVHYCNSLGNGFQAVSIEDKPEDDFIKYVLSIENIPHVWTSGNKLHSYYWTWQSNVNTGYTNWSHTGRRGLPQPDNDEQNENCLAVLNNHYNDGITWHDSRCDALKHVICEARQFYH</sequence>
<dbReference type="PANTHER" id="PTHR21407:SF5">
    <property type="entry name" value="HL04814P"/>
    <property type="match status" value="1"/>
</dbReference>
<evidence type="ECO:0000313" key="4">
    <source>
        <dbReference type="EMBL" id="ANV21369.1"/>
    </source>
</evidence>
<dbReference type="InterPro" id="IPR016187">
    <property type="entry name" value="CTDL_fold"/>
</dbReference>
<dbReference type="InterPro" id="IPR016186">
    <property type="entry name" value="C-type_lectin-like/link_sf"/>
</dbReference>
<feature type="chain" id="PRO_5008529553" evidence="2">
    <location>
        <begin position="17"/>
        <end position="242"/>
    </location>
</feature>
<dbReference type="EMBL" id="KU558754">
    <property type="protein sequence ID" value="ANV21369.1"/>
    <property type="molecule type" value="mRNA"/>
</dbReference>
<dbReference type="SMR" id="A0A1B1SKX6"/>